<dbReference type="GO" id="GO:0006612">
    <property type="term" value="P:protein targeting to membrane"/>
    <property type="evidence" value="ECO:0007669"/>
    <property type="project" value="TreeGrafter"/>
</dbReference>
<evidence type="ECO:0000256" key="8">
    <source>
        <dbReference type="ARBA" id="ARBA00023315"/>
    </source>
</evidence>
<feature type="domain" description="Palmitoyltransferase DHHC" evidence="12">
    <location>
        <begin position="120"/>
        <end position="240"/>
    </location>
</feature>
<evidence type="ECO:0000313" key="14">
    <source>
        <dbReference type="Proteomes" id="UP000800035"/>
    </source>
</evidence>
<evidence type="ECO:0000256" key="5">
    <source>
        <dbReference type="ARBA" id="ARBA00023136"/>
    </source>
</evidence>
<dbReference type="EC" id="2.3.1.225" evidence="11"/>
<dbReference type="Pfam" id="PF01529">
    <property type="entry name" value="DHHC"/>
    <property type="match status" value="1"/>
</dbReference>
<gene>
    <name evidence="13" type="ORF">CC80DRAFT_513629</name>
</gene>
<keyword evidence="5 11" id="KW-0472">Membrane</keyword>
<keyword evidence="4 11" id="KW-1133">Transmembrane helix</keyword>
<keyword evidence="14" id="KW-1185">Reference proteome</keyword>
<proteinExistence type="inferred from homology"/>
<comment type="subcellular location">
    <subcellularLocation>
        <location evidence="1">Membrane</location>
        <topology evidence="1">Multi-pass membrane protein</topology>
    </subcellularLocation>
</comment>
<keyword evidence="7" id="KW-0449">Lipoprotein</keyword>
<protein>
    <recommendedName>
        <fullName evidence="11">Palmitoyltransferase</fullName>
        <ecNumber evidence="11">2.3.1.225</ecNumber>
    </recommendedName>
</protein>
<comment type="catalytic activity">
    <reaction evidence="10 11">
        <text>L-cysteinyl-[protein] + hexadecanoyl-CoA = S-hexadecanoyl-L-cysteinyl-[protein] + CoA</text>
        <dbReference type="Rhea" id="RHEA:36683"/>
        <dbReference type="Rhea" id="RHEA-COMP:10131"/>
        <dbReference type="Rhea" id="RHEA-COMP:11032"/>
        <dbReference type="ChEBI" id="CHEBI:29950"/>
        <dbReference type="ChEBI" id="CHEBI:57287"/>
        <dbReference type="ChEBI" id="CHEBI:57379"/>
        <dbReference type="ChEBI" id="CHEBI:74151"/>
        <dbReference type="EC" id="2.3.1.225"/>
    </reaction>
</comment>
<feature type="transmembrane region" description="Helical" evidence="11">
    <location>
        <begin position="57"/>
        <end position="78"/>
    </location>
</feature>
<name>A0A6A5UIL5_9PLEO</name>
<dbReference type="PANTHER" id="PTHR22883:SF23">
    <property type="entry name" value="PALMITOYLTRANSFERASE ZDHHC6"/>
    <property type="match status" value="1"/>
</dbReference>
<dbReference type="InterPro" id="IPR001594">
    <property type="entry name" value="Palmitoyltrfase_DHHC"/>
</dbReference>
<feature type="transmembrane region" description="Helical" evidence="11">
    <location>
        <begin position="171"/>
        <end position="191"/>
    </location>
</feature>
<feature type="transmembrane region" description="Helical" evidence="11">
    <location>
        <begin position="203"/>
        <end position="224"/>
    </location>
</feature>
<keyword evidence="8 11" id="KW-0012">Acyltransferase</keyword>
<feature type="transmembrane region" description="Helical" evidence="11">
    <location>
        <begin position="12"/>
        <end position="37"/>
    </location>
</feature>
<evidence type="ECO:0000256" key="6">
    <source>
        <dbReference type="ARBA" id="ARBA00023139"/>
    </source>
</evidence>
<evidence type="ECO:0000256" key="9">
    <source>
        <dbReference type="ARBA" id="ARBA00038298"/>
    </source>
</evidence>
<keyword evidence="2 11" id="KW-0808">Transferase</keyword>
<evidence type="ECO:0000256" key="1">
    <source>
        <dbReference type="ARBA" id="ARBA00004141"/>
    </source>
</evidence>
<comment type="similarity">
    <text evidence="9">Belongs to the DHHC palmitoyltransferase family. PFA5 subfamily.</text>
</comment>
<dbReference type="PROSITE" id="PS50216">
    <property type="entry name" value="DHHC"/>
    <property type="match status" value="1"/>
</dbReference>
<organism evidence="13 14">
    <name type="scientific">Byssothecium circinans</name>
    <dbReference type="NCBI Taxonomy" id="147558"/>
    <lineage>
        <taxon>Eukaryota</taxon>
        <taxon>Fungi</taxon>
        <taxon>Dikarya</taxon>
        <taxon>Ascomycota</taxon>
        <taxon>Pezizomycotina</taxon>
        <taxon>Dothideomycetes</taxon>
        <taxon>Pleosporomycetidae</taxon>
        <taxon>Pleosporales</taxon>
        <taxon>Massarineae</taxon>
        <taxon>Massarinaceae</taxon>
        <taxon>Byssothecium</taxon>
    </lineage>
</organism>
<evidence type="ECO:0000256" key="10">
    <source>
        <dbReference type="ARBA" id="ARBA00048048"/>
    </source>
</evidence>
<accession>A0A6A5UIL5</accession>
<dbReference type="PANTHER" id="PTHR22883">
    <property type="entry name" value="ZINC FINGER DHHC DOMAIN CONTAINING PROTEIN"/>
    <property type="match status" value="1"/>
</dbReference>
<comment type="domain">
    <text evidence="11">The DHHC domain is required for palmitoyltransferase activity.</text>
</comment>
<dbReference type="InterPro" id="IPR039859">
    <property type="entry name" value="PFA4/ZDH16/20/ERF2-like"/>
</dbReference>
<reference evidence="13" key="1">
    <citation type="journal article" date="2020" name="Stud. Mycol.">
        <title>101 Dothideomycetes genomes: a test case for predicting lifestyles and emergence of pathogens.</title>
        <authorList>
            <person name="Haridas S."/>
            <person name="Albert R."/>
            <person name="Binder M."/>
            <person name="Bloem J."/>
            <person name="Labutti K."/>
            <person name="Salamov A."/>
            <person name="Andreopoulos B."/>
            <person name="Baker S."/>
            <person name="Barry K."/>
            <person name="Bills G."/>
            <person name="Bluhm B."/>
            <person name="Cannon C."/>
            <person name="Castanera R."/>
            <person name="Culley D."/>
            <person name="Daum C."/>
            <person name="Ezra D."/>
            <person name="Gonzalez J."/>
            <person name="Henrissat B."/>
            <person name="Kuo A."/>
            <person name="Liang C."/>
            <person name="Lipzen A."/>
            <person name="Lutzoni F."/>
            <person name="Magnuson J."/>
            <person name="Mondo S."/>
            <person name="Nolan M."/>
            <person name="Ohm R."/>
            <person name="Pangilinan J."/>
            <person name="Park H.-J."/>
            <person name="Ramirez L."/>
            <person name="Alfaro M."/>
            <person name="Sun H."/>
            <person name="Tritt A."/>
            <person name="Yoshinaga Y."/>
            <person name="Zwiers L.-H."/>
            <person name="Turgeon B."/>
            <person name="Goodwin S."/>
            <person name="Spatafora J."/>
            <person name="Crous P."/>
            <person name="Grigoriev I."/>
        </authorList>
    </citation>
    <scope>NUCLEOTIDE SEQUENCE</scope>
    <source>
        <strain evidence="13">CBS 675.92</strain>
    </source>
</reference>
<keyword evidence="6" id="KW-0564">Palmitate</keyword>
<dbReference type="Proteomes" id="UP000800035">
    <property type="component" value="Unassembled WGS sequence"/>
</dbReference>
<evidence type="ECO:0000256" key="11">
    <source>
        <dbReference type="RuleBase" id="RU079119"/>
    </source>
</evidence>
<evidence type="ECO:0000259" key="12">
    <source>
        <dbReference type="Pfam" id="PF01529"/>
    </source>
</evidence>
<dbReference type="OrthoDB" id="331948at2759"/>
<dbReference type="GO" id="GO:0016020">
    <property type="term" value="C:membrane"/>
    <property type="evidence" value="ECO:0007669"/>
    <property type="project" value="UniProtKB-SubCell"/>
</dbReference>
<evidence type="ECO:0000256" key="2">
    <source>
        <dbReference type="ARBA" id="ARBA00022679"/>
    </source>
</evidence>
<evidence type="ECO:0000256" key="4">
    <source>
        <dbReference type="ARBA" id="ARBA00022989"/>
    </source>
</evidence>
<sequence length="379" mass="43652">MRSIDQKMGQLSAILMPILEIGAMGFSTYVFVYSLSIQYLLSPSPTFQELGISRQRSAAIALITIYFLLLMCVILSWMRLLQVIWINPGILPRGDPSIEKQSTSSRYFDKYSAYVSDYEGRPQWCDKCHNYKPDRAHHCRELNRCVRRMDHYCPWAGGIISETSHKFFIQLIFYGMLWTIFVLVPTAYFLAERLRLVGDKPPTWIALVALSAIFVVFTGTMFFMSTWNASINYSTVETVQRGGVHNIAMLVTRGHAPERRSSRISRRREGEGEGPNVLREVTRDGREYVVFQTQPFDHPWDLGNKENMRSIMGENVLQWFIPLKMSPCTRHDDPRGEFPWSTAILDMARDWEADNPGRRIRLLSESGRRGSRGGRRMAG</sequence>
<evidence type="ECO:0000313" key="13">
    <source>
        <dbReference type="EMBL" id="KAF1960907.1"/>
    </source>
</evidence>
<dbReference type="AlphaFoldDB" id="A0A6A5UIL5"/>
<evidence type="ECO:0000256" key="3">
    <source>
        <dbReference type="ARBA" id="ARBA00022692"/>
    </source>
</evidence>
<dbReference type="GO" id="GO:0019706">
    <property type="term" value="F:protein-cysteine S-palmitoyltransferase activity"/>
    <property type="evidence" value="ECO:0007669"/>
    <property type="project" value="UniProtKB-EC"/>
</dbReference>
<dbReference type="EMBL" id="ML976982">
    <property type="protein sequence ID" value="KAF1960907.1"/>
    <property type="molecule type" value="Genomic_DNA"/>
</dbReference>
<keyword evidence="3 11" id="KW-0812">Transmembrane</keyword>
<evidence type="ECO:0000256" key="7">
    <source>
        <dbReference type="ARBA" id="ARBA00023288"/>
    </source>
</evidence>
<dbReference type="GO" id="GO:0005794">
    <property type="term" value="C:Golgi apparatus"/>
    <property type="evidence" value="ECO:0007669"/>
    <property type="project" value="TreeGrafter"/>
</dbReference>
<dbReference type="GO" id="GO:0005783">
    <property type="term" value="C:endoplasmic reticulum"/>
    <property type="evidence" value="ECO:0007669"/>
    <property type="project" value="TreeGrafter"/>
</dbReference>